<dbReference type="EMBL" id="JACIJR010000005">
    <property type="protein sequence ID" value="MBB5729683.1"/>
    <property type="molecule type" value="Genomic_DNA"/>
</dbReference>
<dbReference type="InterPro" id="IPR050320">
    <property type="entry name" value="N5-glutamine_MTase"/>
</dbReference>
<evidence type="ECO:0000256" key="2">
    <source>
        <dbReference type="ARBA" id="ARBA00022691"/>
    </source>
</evidence>
<organism evidence="4 5">
    <name type="scientific">Sphingomonas prati</name>
    <dbReference type="NCBI Taxonomy" id="1843237"/>
    <lineage>
        <taxon>Bacteria</taxon>
        <taxon>Pseudomonadati</taxon>
        <taxon>Pseudomonadota</taxon>
        <taxon>Alphaproteobacteria</taxon>
        <taxon>Sphingomonadales</taxon>
        <taxon>Sphingomonadaceae</taxon>
        <taxon>Sphingomonas</taxon>
    </lineage>
</organism>
<dbReference type="AlphaFoldDB" id="A0A7W9BU38"/>
<dbReference type="PANTHER" id="PTHR18895">
    <property type="entry name" value="HEMK METHYLTRANSFERASE"/>
    <property type="match status" value="1"/>
</dbReference>
<dbReference type="GO" id="GO:0032259">
    <property type="term" value="P:methylation"/>
    <property type="evidence" value="ECO:0007669"/>
    <property type="project" value="UniProtKB-KW"/>
</dbReference>
<sequence length="315" mass="33587">MRMQHFSKADQALLDLSRQLVADGYRHVTPTPETHGRVLTRLPDRRAGSLTEVFGWSVPFESGAIPPAIEEALREVGMLDETGVALRSMVRLSTVRDVAFWHSAYPTAGTDAVFLGPDSYRFANLIADELERQPLPAGGRIVDIGVGAGVGAVTAAALCPGATVVATDINGHALRLARINAAAAGFAIETIETSGLDNVPAPFDLALLNPPYLMDDDSRAYRDGGGMHGAQLPFDLTLAALGKLSGTGRAILYTGSAILDGQDPLKARLVQAAADHGCTLRYREIDPDVFGEELDRPQYAKVERIALVSAVFTRA</sequence>
<dbReference type="InterPro" id="IPR007848">
    <property type="entry name" value="Small_mtfrase_dom"/>
</dbReference>
<dbReference type="OrthoDB" id="9800643at2"/>
<protein>
    <submittedName>
        <fullName evidence="4">Methylase of polypeptide subunit release factors</fullName>
    </submittedName>
</protein>
<proteinExistence type="predicted"/>
<dbReference type="RefSeq" id="WP_157176137.1">
    <property type="nucleotide sequence ID" value="NZ_BMJP01000003.1"/>
</dbReference>
<evidence type="ECO:0000256" key="1">
    <source>
        <dbReference type="ARBA" id="ARBA00022603"/>
    </source>
</evidence>
<dbReference type="Gene3D" id="3.40.50.150">
    <property type="entry name" value="Vaccinia Virus protein VP39"/>
    <property type="match status" value="1"/>
</dbReference>
<reference evidence="4 5" key="1">
    <citation type="submission" date="2020-08" db="EMBL/GenBank/DDBJ databases">
        <title>Genomic Encyclopedia of Type Strains, Phase IV (KMG-IV): sequencing the most valuable type-strain genomes for metagenomic binning, comparative biology and taxonomic classification.</title>
        <authorList>
            <person name="Goeker M."/>
        </authorList>
    </citation>
    <scope>NUCLEOTIDE SEQUENCE [LARGE SCALE GENOMIC DNA]</scope>
    <source>
        <strain evidence="4 5">DSM 103336</strain>
    </source>
</reference>
<dbReference type="SUPFAM" id="SSF53335">
    <property type="entry name" value="S-adenosyl-L-methionine-dependent methyltransferases"/>
    <property type="match status" value="1"/>
</dbReference>
<keyword evidence="1 4" id="KW-0808">Transferase</keyword>
<dbReference type="Proteomes" id="UP000546701">
    <property type="component" value="Unassembled WGS sequence"/>
</dbReference>
<dbReference type="GO" id="GO:0036009">
    <property type="term" value="F:protein-glutamine N-methyltransferase activity"/>
    <property type="evidence" value="ECO:0007669"/>
    <property type="project" value="TreeGrafter"/>
</dbReference>
<dbReference type="Pfam" id="PF05175">
    <property type="entry name" value="MTS"/>
    <property type="match status" value="1"/>
</dbReference>
<evidence type="ECO:0000313" key="5">
    <source>
        <dbReference type="Proteomes" id="UP000546701"/>
    </source>
</evidence>
<gene>
    <name evidence="4" type="ORF">FHS99_002179</name>
</gene>
<evidence type="ECO:0000259" key="3">
    <source>
        <dbReference type="Pfam" id="PF05175"/>
    </source>
</evidence>
<evidence type="ECO:0000313" key="4">
    <source>
        <dbReference type="EMBL" id="MBB5729683.1"/>
    </source>
</evidence>
<comment type="caution">
    <text evidence="4">The sequence shown here is derived from an EMBL/GenBank/DDBJ whole genome shotgun (WGS) entry which is preliminary data.</text>
</comment>
<keyword evidence="1 4" id="KW-0489">Methyltransferase</keyword>
<accession>A0A7W9BU38</accession>
<name>A0A7W9BU38_9SPHN</name>
<keyword evidence="5" id="KW-1185">Reference proteome</keyword>
<feature type="domain" description="Methyltransferase small" evidence="3">
    <location>
        <begin position="125"/>
        <end position="215"/>
    </location>
</feature>
<dbReference type="InterPro" id="IPR029063">
    <property type="entry name" value="SAM-dependent_MTases_sf"/>
</dbReference>
<keyword evidence="2" id="KW-0949">S-adenosyl-L-methionine</keyword>
<dbReference type="PANTHER" id="PTHR18895:SF74">
    <property type="entry name" value="MTRF1L RELEASE FACTOR GLUTAMINE METHYLTRANSFERASE"/>
    <property type="match status" value="1"/>
</dbReference>